<dbReference type="SUPFAM" id="SSF49785">
    <property type="entry name" value="Galactose-binding domain-like"/>
    <property type="match status" value="1"/>
</dbReference>
<dbReference type="OrthoDB" id="3565477at2759"/>
<proteinExistence type="predicted"/>
<dbReference type="EMBL" id="JAPEVB010000003">
    <property type="protein sequence ID" value="KAJ4391117.1"/>
    <property type="molecule type" value="Genomic_DNA"/>
</dbReference>
<feature type="region of interest" description="Disordered" evidence="1">
    <location>
        <begin position="194"/>
        <end position="264"/>
    </location>
</feature>
<feature type="compositionally biased region" description="Polar residues" evidence="1">
    <location>
        <begin position="429"/>
        <end position="445"/>
    </location>
</feature>
<comment type="caution">
    <text evidence="3">The sequence shown here is derived from an EMBL/GenBank/DDBJ whole genome shotgun (WGS) entry which is preliminary data.</text>
</comment>
<gene>
    <name evidence="3" type="ORF">N0V93_004732</name>
</gene>
<evidence type="ECO:0000256" key="2">
    <source>
        <dbReference type="SAM" id="SignalP"/>
    </source>
</evidence>
<dbReference type="Proteomes" id="UP001140453">
    <property type="component" value="Unassembled WGS sequence"/>
</dbReference>
<evidence type="ECO:0000256" key="1">
    <source>
        <dbReference type="SAM" id="MobiDB-lite"/>
    </source>
</evidence>
<accession>A0A9W8YRK5</accession>
<feature type="region of interest" description="Disordered" evidence="1">
    <location>
        <begin position="350"/>
        <end position="410"/>
    </location>
</feature>
<keyword evidence="4" id="KW-1185">Reference proteome</keyword>
<feature type="compositionally biased region" description="Polar residues" evidence="1">
    <location>
        <begin position="359"/>
        <end position="406"/>
    </location>
</feature>
<reference evidence="3" key="1">
    <citation type="submission" date="2022-10" db="EMBL/GenBank/DDBJ databases">
        <title>Tapping the CABI collections for fungal endophytes: first genome assemblies for Collariella, Neodidymelliopsis, Ascochyta clinopodiicola, Didymella pomorum, Didymosphaeria variabile, Neocosmospora piperis and Neocucurbitaria cava.</title>
        <authorList>
            <person name="Hill R."/>
        </authorList>
    </citation>
    <scope>NUCLEOTIDE SEQUENCE</scope>
    <source>
        <strain evidence="3">IMI 355082</strain>
    </source>
</reference>
<name>A0A9W8YRK5_9PEZI</name>
<protein>
    <recommendedName>
        <fullName evidence="5">CBM-cenC domain-containing protein</fullName>
    </recommendedName>
</protein>
<keyword evidence="2" id="KW-0732">Signal</keyword>
<evidence type="ECO:0000313" key="4">
    <source>
        <dbReference type="Proteomes" id="UP001140453"/>
    </source>
</evidence>
<organism evidence="3 4">
    <name type="scientific">Gnomoniopsis smithogilvyi</name>
    <dbReference type="NCBI Taxonomy" id="1191159"/>
    <lineage>
        <taxon>Eukaryota</taxon>
        <taxon>Fungi</taxon>
        <taxon>Dikarya</taxon>
        <taxon>Ascomycota</taxon>
        <taxon>Pezizomycotina</taxon>
        <taxon>Sordariomycetes</taxon>
        <taxon>Sordariomycetidae</taxon>
        <taxon>Diaporthales</taxon>
        <taxon>Gnomoniaceae</taxon>
        <taxon>Gnomoniopsis</taxon>
    </lineage>
</organism>
<dbReference type="AlphaFoldDB" id="A0A9W8YRK5"/>
<evidence type="ECO:0008006" key="5">
    <source>
        <dbReference type="Google" id="ProtNLM"/>
    </source>
</evidence>
<sequence length="679" mass="69001">MSNTILLTLLGALISAVSTSPISSRDEVVTCTETTTENAFANPSWEDGTSGWEYNGVPSTTNAYSSDGSYSLLISGNLVATSYVRQTISNLQIGLTYNVSVDLKAVVNPVYSVMEQCFLYIYHDSLTTNNLITSLSKQYTRADSAWTTYGGTVTPTSTDMEIGMVLSCSPYHTSVIFNAYLDNAIMNAPIQSCSTVTPTSTPSPTSTSFASSTNLPIDSSSTSEGTATSASSSSFTSSEDSSSTSTSTPTVVPSDVSTVSPEPTSASITLLPSFASSNTTQTTLSSSASLTDTPLSASSSAGANDSSVSTITSSAFNTSVQPASTISAAVAMNGSTSSASTILENSSIFSSPLSTTSPANVTGTMSSNQASAQTPLPFNTSSPQELQSSTSGSESVPVTISHTSSMRPPFPTITVGPMTTSQGLNLSVAASSDTEPTSMPAPTTQSSGGLSAFASASGEQLTTLTVLTTSIHTVLSCAPFVTNCPANSAVPTSLPEGVSISLVTETIELSTTIYPVTAAEALSASILSAAATGLHSGKTLLPTQTPSTGDALTTLTVRSTSIRTAVSCAPTVTSCPVRNATALLTRLPEGMSTVLITETLDLSTTVCPVTAAESILSSILSVAARGGMAGKVIAPSLTQGGSLGLLGSSGTTTPVVSATFQTANPTTLKPVVKKPCHHK</sequence>
<evidence type="ECO:0000313" key="3">
    <source>
        <dbReference type="EMBL" id="KAJ4391117.1"/>
    </source>
</evidence>
<feature type="region of interest" description="Disordered" evidence="1">
    <location>
        <begin position="284"/>
        <end position="309"/>
    </location>
</feature>
<dbReference type="InterPro" id="IPR008979">
    <property type="entry name" value="Galactose-bd-like_sf"/>
</dbReference>
<feature type="chain" id="PRO_5040817808" description="CBM-cenC domain-containing protein" evidence="2">
    <location>
        <begin position="20"/>
        <end position="679"/>
    </location>
</feature>
<feature type="signal peptide" evidence="2">
    <location>
        <begin position="1"/>
        <end position="19"/>
    </location>
</feature>
<feature type="region of interest" description="Disordered" evidence="1">
    <location>
        <begin position="429"/>
        <end position="451"/>
    </location>
</feature>